<name>A0A9D1WR09_9FIRM</name>
<evidence type="ECO:0000256" key="5">
    <source>
        <dbReference type="ARBA" id="ARBA00022692"/>
    </source>
</evidence>
<comment type="similarity">
    <text evidence="8">Belongs to the NhaC Na(+)/H(+) (TC 2.A.35) antiporter family.</text>
</comment>
<feature type="transmembrane region" description="Helical" evidence="9">
    <location>
        <begin position="415"/>
        <end position="434"/>
    </location>
</feature>
<comment type="caution">
    <text evidence="11">The sequence shown here is derived from an EMBL/GenBank/DDBJ whole genome shotgun (WGS) entry which is preliminary data.</text>
</comment>
<dbReference type="InterPro" id="IPR052180">
    <property type="entry name" value="NhaC_Na-H+_Antiporter"/>
</dbReference>
<evidence type="ECO:0000313" key="11">
    <source>
        <dbReference type="EMBL" id="HIX65603.1"/>
    </source>
</evidence>
<protein>
    <submittedName>
        <fullName evidence="11">Na+/H+ antiporter NhaC family protein</fullName>
    </submittedName>
</protein>
<accession>A0A9D1WR09</accession>
<keyword evidence="2" id="KW-0813">Transport</keyword>
<sequence>MQQQQQKARGIALFPFLLFIIIYLGAGIVLQSMGVDQAFYQFPAPTACLIGVVVAFIMFKGSIDDKFAVFARGVGSQDITIMCMIYLLSGAFATVASTMGGVDSVVNFALSVVPVHFITAGLFIVACFMSLATGTSMGTMSALVPIGIGIAQTGGLNMPLTMAALIGGAMFGDNLSIISDTTIAATRTQGCEMRDKFRLNGTIALPAAVITAILLLVMGRPENTEIALEIGSYSVVKILPYLAVLILALVGMNVFAVLTLGVVFSGVIGFISGDLTVLSFAKAIYDGMLGMMEVFLTSIFIGGLAEMVKEEGGIQWLLNKIQKIIKGPKSAEVGIALMVVATDMAIANNTVSIIVDGPIARGIAEEYKVDPRRTASLLDMFACISQGAIPYGAQILMVGSLTGGAVSALQVIPLLWYQGLLAVFAIISIFVPFADWPIKKNPWNFEKWEPMHK</sequence>
<feature type="transmembrane region" description="Helical" evidence="9">
    <location>
        <begin position="39"/>
        <end position="59"/>
    </location>
</feature>
<keyword evidence="3" id="KW-0050">Antiport</keyword>
<gene>
    <name evidence="11" type="ORF">H9736_05070</name>
</gene>
<evidence type="ECO:0000256" key="9">
    <source>
        <dbReference type="SAM" id="Phobius"/>
    </source>
</evidence>
<keyword evidence="6 9" id="KW-1133">Transmembrane helix</keyword>
<reference evidence="11" key="2">
    <citation type="submission" date="2021-04" db="EMBL/GenBank/DDBJ databases">
        <authorList>
            <person name="Gilroy R."/>
        </authorList>
    </citation>
    <scope>NUCLEOTIDE SEQUENCE</scope>
    <source>
        <strain evidence="11">CHK188-5543</strain>
    </source>
</reference>
<dbReference type="GO" id="GO:0015297">
    <property type="term" value="F:antiporter activity"/>
    <property type="evidence" value="ECO:0007669"/>
    <property type="project" value="UniProtKB-KW"/>
</dbReference>
<keyword evidence="7 9" id="KW-0472">Membrane</keyword>
<comment type="subcellular location">
    <subcellularLocation>
        <location evidence="1">Cell membrane</location>
        <topology evidence="1">Multi-pass membrane protein</topology>
    </subcellularLocation>
</comment>
<feature type="transmembrane region" description="Helical" evidence="9">
    <location>
        <begin position="238"/>
        <end position="271"/>
    </location>
</feature>
<evidence type="ECO:0000256" key="6">
    <source>
        <dbReference type="ARBA" id="ARBA00022989"/>
    </source>
</evidence>
<dbReference type="Proteomes" id="UP000886800">
    <property type="component" value="Unassembled WGS sequence"/>
</dbReference>
<evidence type="ECO:0000256" key="4">
    <source>
        <dbReference type="ARBA" id="ARBA00022475"/>
    </source>
</evidence>
<keyword evidence="4" id="KW-1003">Cell membrane</keyword>
<evidence type="ECO:0000256" key="1">
    <source>
        <dbReference type="ARBA" id="ARBA00004651"/>
    </source>
</evidence>
<dbReference type="PANTHER" id="PTHR33451:SF4">
    <property type="entry name" value="NA+_H+ ANTIPORTER"/>
    <property type="match status" value="1"/>
</dbReference>
<organism evidence="11 12">
    <name type="scientific">Candidatus Anaerotruncus excrementipullorum</name>
    <dbReference type="NCBI Taxonomy" id="2838465"/>
    <lineage>
        <taxon>Bacteria</taxon>
        <taxon>Bacillati</taxon>
        <taxon>Bacillota</taxon>
        <taxon>Clostridia</taxon>
        <taxon>Eubacteriales</taxon>
        <taxon>Oscillospiraceae</taxon>
        <taxon>Anaerotruncus</taxon>
    </lineage>
</organism>
<evidence type="ECO:0000256" key="8">
    <source>
        <dbReference type="ARBA" id="ARBA00038435"/>
    </source>
</evidence>
<feature type="domain" description="Na+/H+ antiporter NhaC-like C-terminal" evidence="10">
    <location>
        <begin position="235"/>
        <end position="427"/>
    </location>
</feature>
<feature type="transmembrane region" description="Helical" evidence="9">
    <location>
        <begin position="79"/>
        <end position="102"/>
    </location>
</feature>
<evidence type="ECO:0000259" key="10">
    <source>
        <dbReference type="Pfam" id="PF03553"/>
    </source>
</evidence>
<evidence type="ECO:0000256" key="3">
    <source>
        <dbReference type="ARBA" id="ARBA00022449"/>
    </source>
</evidence>
<feature type="transmembrane region" description="Helical" evidence="9">
    <location>
        <begin position="108"/>
        <end position="131"/>
    </location>
</feature>
<dbReference type="AlphaFoldDB" id="A0A9D1WR09"/>
<evidence type="ECO:0000313" key="12">
    <source>
        <dbReference type="Proteomes" id="UP000886800"/>
    </source>
</evidence>
<evidence type="ECO:0000256" key="2">
    <source>
        <dbReference type="ARBA" id="ARBA00022448"/>
    </source>
</evidence>
<keyword evidence="5 9" id="KW-0812">Transmembrane</keyword>
<reference evidence="11" key="1">
    <citation type="journal article" date="2021" name="PeerJ">
        <title>Extensive microbial diversity within the chicken gut microbiome revealed by metagenomics and culture.</title>
        <authorList>
            <person name="Gilroy R."/>
            <person name="Ravi A."/>
            <person name="Getino M."/>
            <person name="Pursley I."/>
            <person name="Horton D.L."/>
            <person name="Alikhan N.F."/>
            <person name="Baker D."/>
            <person name="Gharbi K."/>
            <person name="Hall N."/>
            <person name="Watson M."/>
            <person name="Adriaenssens E.M."/>
            <person name="Foster-Nyarko E."/>
            <person name="Jarju S."/>
            <person name="Secka A."/>
            <person name="Antonio M."/>
            <person name="Oren A."/>
            <person name="Chaudhuri R.R."/>
            <person name="La Ragione R."/>
            <person name="Hildebrand F."/>
            <person name="Pallen M.J."/>
        </authorList>
    </citation>
    <scope>NUCLEOTIDE SEQUENCE</scope>
    <source>
        <strain evidence="11">CHK188-5543</strain>
    </source>
</reference>
<proteinExistence type="inferred from homology"/>
<dbReference type="EMBL" id="DXES01000115">
    <property type="protein sequence ID" value="HIX65603.1"/>
    <property type="molecule type" value="Genomic_DNA"/>
</dbReference>
<evidence type="ECO:0000256" key="7">
    <source>
        <dbReference type="ARBA" id="ARBA00023136"/>
    </source>
</evidence>
<dbReference type="InterPro" id="IPR018461">
    <property type="entry name" value="Na/H_Antiport_NhaC-like_C"/>
</dbReference>
<feature type="transmembrane region" description="Helical" evidence="9">
    <location>
        <begin position="197"/>
        <end position="218"/>
    </location>
</feature>
<dbReference type="PANTHER" id="PTHR33451">
    <property type="entry name" value="MALATE-2H(+)/NA(+)-LACTATE ANTIPORTER"/>
    <property type="match status" value="1"/>
</dbReference>
<dbReference type="GO" id="GO:0005886">
    <property type="term" value="C:plasma membrane"/>
    <property type="evidence" value="ECO:0007669"/>
    <property type="project" value="UniProtKB-SubCell"/>
</dbReference>
<dbReference type="Pfam" id="PF03553">
    <property type="entry name" value="Na_H_antiporter"/>
    <property type="match status" value="2"/>
</dbReference>
<feature type="transmembrane region" description="Helical" evidence="9">
    <location>
        <begin position="12"/>
        <end position="33"/>
    </location>
</feature>
<feature type="domain" description="Na+/H+ antiporter NhaC-like C-terminal" evidence="10">
    <location>
        <begin position="21"/>
        <end position="219"/>
    </location>
</feature>
<feature type="transmembrane region" description="Helical" evidence="9">
    <location>
        <begin position="283"/>
        <end position="305"/>
    </location>
</feature>